<reference evidence="2" key="1">
    <citation type="submission" date="2020-11" db="EMBL/GenBank/DDBJ databases">
        <title>Antibiotic susceptibility profiles of Pediococcus pentosaceus from various origins and their implications for the safety assessment of strains with food-technology applications.</title>
        <authorList>
            <person name="Shani N."/>
            <person name="Oberhaensli S."/>
            <person name="Arias E."/>
        </authorList>
    </citation>
    <scope>NUCLEOTIDE SEQUENCE</scope>
    <source>
        <strain evidence="2">FAM 24207</strain>
    </source>
</reference>
<evidence type="ECO:0000313" key="2">
    <source>
        <dbReference type="EMBL" id="MBF7113943.1"/>
    </source>
</evidence>
<keyword evidence="1" id="KW-1133">Transmembrane helix</keyword>
<organism evidence="2 3">
    <name type="scientific">Pediococcus pentosaceus</name>
    <dbReference type="NCBI Taxonomy" id="1255"/>
    <lineage>
        <taxon>Bacteria</taxon>
        <taxon>Bacillati</taxon>
        <taxon>Bacillota</taxon>
        <taxon>Bacilli</taxon>
        <taxon>Lactobacillales</taxon>
        <taxon>Lactobacillaceae</taxon>
        <taxon>Pediococcus</taxon>
    </lineage>
</organism>
<feature type="transmembrane region" description="Helical" evidence="1">
    <location>
        <begin position="31"/>
        <end position="50"/>
    </location>
</feature>
<dbReference type="RefSeq" id="WP_159253779.1">
    <property type="nucleotide sequence ID" value="NZ_CP197205.1"/>
</dbReference>
<name>A0AB73HBQ4_PEDPE</name>
<evidence type="ECO:0000256" key="1">
    <source>
        <dbReference type="SAM" id="Phobius"/>
    </source>
</evidence>
<dbReference type="GO" id="GO:0051301">
    <property type="term" value="P:cell division"/>
    <property type="evidence" value="ECO:0007669"/>
    <property type="project" value="InterPro"/>
</dbReference>
<protein>
    <submittedName>
        <fullName evidence="2">Septum formation initiator family protein</fullName>
    </submittedName>
</protein>
<dbReference type="PANTHER" id="PTHR40027">
    <property type="entry name" value="CELL DIVISION PROTEIN DIVIC"/>
    <property type="match status" value="1"/>
</dbReference>
<keyword evidence="1" id="KW-0812">Transmembrane</keyword>
<dbReference type="EMBL" id="JADOFP010000001">
    <property type="protein sequence ID" value="MBF7113943.1"/>
    <property type="molecule type" value="Genomic_DNA"/>
</dbReference>
<evidence type="ECO:0000313" key="3">
    <source>
        <dbReference type="Proteomes" id="UP001194632"/>
    </source>
</evidence>
<comment type="caution">
    <text evidence="2">The sequence shown here is derived from an EMBL/GenBank/DDBJ whole genome shotgun (WGS) entry which is preliminary data.</text>
</comment>
<proteinExistence type="predicted"/>
<dbReference type="Pfam" id="PF04977">
    <property type="entry name" value="DivIC"/>
    <property type="match status" value="1"/>
</dbReference>
<accession>A0AB73HBQ4</accession>
<keyword evidence="1" id="KW-0472">Membrane</keyword>
<dbReference type="AlphaFoldDB" id="A0AB73HBQ4"/>
<sequence>MENVKKNKRSMKARTATGAVNPYARARKQRALFILGVFAIIATIFIFQIVHAHISRSSVNNKLAMETAHYEKIQNDNKALKVKVKQMNDEQYLEKLIRSKYLYTKKGETVYNLPNDAKQN</sequence>
<dbReference type="Proteomes" id="UP001194632">
    <property type="component" value="Unassembled WGS sequence"/>
</dbReference>
<dbReference type="InterPro" id="IPR039076">
    <property type="entry name" value="DivIC"/>
</dbReference>
<dbReference type="InterPro" id="IPR007060">
    <property type="entry name" value="FtsL/DivIC"/>
</dbReference>
<gene>
    <name evidence="2" type="ORF">ITQ90_00040</name>
</gene>
<dbReference type="PANTHER" id="PTHR40027:SF1">
    <property type="entry name" value="CELL DIVISION PROTEIN DIVIC"/>
    <property type="match status" value="1"/>
</dbReference>